<gene>
    <name evidence="2" type="ORF">ACFQ08_23585</name>
</gene>
<feature type="non-terminal residue" evidence="2">
    <location>
        <position position="113"/>
    </location>
</feature>
<organism evidence="2 3">
    <name type="scientific">Streptosporangium algeriense</name>
    <dbReference type="NCBI Taxonomy" id="1682748"/>
    <lineage>
        <taxon>Bacteria</taxon>
        <taxon>Bacillati</taxon>
        <taxon>Actinomycetota</taxon>
        <taxon>Actinomycetes</taxon>
        <taxon>Streptosporangiales</taxon>
        <taxon>Streptosporangiaceae</taxon>
        <taxon>Streptosporangium</taxon>
    </lineage>
</organism>
<dbReference type="Proteomes" id="UP001597024">
    <property type="component" value="Unassembled WGS sequence"/>
</dbReference>
<comment type="caution">
    <text evidence="2">The sequence shown here is derived from an EMBL/GenBank/DDBJ whole genome shotgun (WGS) entry which is preliminary data.</text>
</comment>
<accession>A0ABW3DUL2</accession>
<reference evidence="3" key="1">
    <citation type="journal article" date="2019" name="Int. J. Syst. Evol. Microbiol.">
        <title>The Global Catalogue of Microorganisms (GCM) 10K type strain sequencing project: providing services to taxonomists for standard genome sequencing and annotation.</title>
        <authorList>
            <consortium name="The Broad Institute Genomics Platform"/>
            <consortium name="The Broad Institute Genome Sequencing Center for Infectious Disease"/>
            <person name="Wu L."/>
            <person name="Ma J."/>
        </authorList>
    </citation>
    <scope>NUCLEOTIDE SEQUENCE [LARGE SCALE GENOMIC DNA]</scope>
    <source>
        <strain evidence="3">CCUG 62974</strain>
    </source>
</reference>
<protein>
    <submittedName>
        <fullName evidence="2">Uncharacterized protein</fullName>
    </submittedName>
</protein>
<sequence>MRLLPVVLLVVLVTACGPGRAPVTAEEFAGRAREVAEHWRASAERESWVSGFVPLQNLTLEPDWRHTPRWVGRSAINSVWRLETELPAEVPAPAGLRWADGGSLSVPVLTAEA</sequence>
<evidence type="ECO:0000313" key="2">
    <source>
        <dbReference type="EMBL" id="MFD0887535.1"/>
    </source>
</evidence>
<feature type="chain" id="PRO_5045929779" evidence="1">
    <location>
        <begin position="22"/>
        <end position="113"/>
    </location>
</feature>
<dbReference type="EMBL" id="JBHTHX010000968">
    <property type="protein sequence ID" value="MFD0887535.1"/>
    <property type="molecule type" value="Genomic_DNA"/>
</dbReference>
<evidence type="ECO:0000313" key="3">
    <source>
        <dbReference type="Proteomes" id="UP001597024"/>
    </source>
</evidence>
<dbReference type="PROSITE" id="PS51257">
    <property type="entry name" value="PROKAR_LIPOPROTEIN"/>
    <property type="match status" value="1"/>
</dbReference>
<evidence type="ECO:0000256" key="1">
    <source>
        <dbReference type="SAM" id="SignalP"/>
    </source>
</evidence>
<keyword evidence="1" id="KW-0732">Signal</keyword>
<proteinExistence type="predicted"/>
<name>A0ABW3DUL2_9ACTN</name>
<feature type="signal peptide" evidence="1">
    <location>
        <begin position="1"/>
        <end position="21"/>
    </location>
</feature>
<keyword evidence="3" id="KW-1185">Reference proteome</keyword>